<dbReference type="InterPro" id="IPR036291">
    <property type="entry name" value="NAD(P)-bd_dom_sf"/>
</dbReference>
<dbReference type="Gene3D" id="3.40.50.720">
    <property type="entry name" value="NAD(P)-binding Rossmann-like Domain"/>
    <property type="match status" value="1"/>
</dbReference>
<dbReference type="InterPro" id="IPR051468">
    <property type="entry name" value="Fungal_SecMetab_SDRs"/>
</dbReference>
<dbReference type="SUPFAM" id="SSF51735">
    <property type="entry name" value="NAD(P)-binding Rossmann-fold domains"/>
    <property type="match status" value="1"/>
</dbReference>
<comment type="caution">
    <text evidence="4">The sequence shown here is derived from an EMBL/GenBank/DDBJ whole genome shotgun (WGS) entry which is preliminary data.</text>
</comment>
<evidence type="ECO:0000256" key="2">
    <source>
        <dbReference type="ARBA" id="ARBA00023002"/>
    </source>
</evidence>
<dbReference type="OrthoDB" id="5296at2759"/>
<name>A0A6S7G4I1_PARCT</name>
<dbReference type="PRINTS" id="PR00081">
    <property type="entry name" value="GDHRDH"/>
</dbReference>
<protein>
    <submittedName>
        <fullName evidence="4">Uncharacterized protein</fullName>
    </submittedName>
</protein>
<reference evidence="4" key="1">
    <citation type="submission" date="2020-04" db="EMBL/GenBank/DDBJ databases">
        <authorList>
            <person name="Alioto T."/>
            <person name="Alioto T."/>
            <person name="Gomez Garrido J."/>
        </authorList>
    </citation>
    <scope>NUCLEOTIDE SEQUENCE</scope>
    <source>
        <strain evidence="4">A484AB</strain>
    </source>
</reference>
<gene>
    <name evidence="4" type="ORF">PACLA_8A070233</name>
</gene>
<dbReference type="PANTHER" id="PTHR43544:SF7">
    <property type="entry name" value="NADB-LER2"/>
    <property type="match status" value="1"/>
</dbReference>
<dbReference type="GO" id="GO:0005737">
    <property type="term" value="C:cytoplasm"/>
    <property type="evidence" value="ECO:0007669"/>
    <property type="project" value="TreeGrafter"/>
</dbReference>
<evidence type="ECO:0000256" key="3">
    <source>
        <dbReference type="RuleBase" id="RU000363"/>
    </source>
</evidence>
<dbReference type="EMBL" id="CACRXK020000660">
    <property type="protein sequence ID" value="CAB3983809.1"/>
    <property type="molecule type" value="Genomic_DNA"/>
</dbReference>
<dbReference type="AlphaFoldDB" id="A0A6S7G4I1"/>
<dbReference type="InterPro" id="IPR002347">
    <property type="entry name" value="SDR_fam"/>
</dbReference>
<dbReference type="PANTHER" id="PTHR43544">
    <property type="entry name" value="SHORT-CHAIN DEHYDROGENASE/REDUCTASE"/>
    <property type="match status" value="1"/>
</dbReference>
<keyword evidence="2" id="KW-0560">Oxidoreductase</keyword>
<organism evidence="4 5">
    <name type="scientific">Paramuricea clavata</name>
    <name type="common">Red gorgonian</name>
    <name type="synonym">Violescent sea-whip</name>
    <dbReference type="NCBI Taxonomy" id="317549"/>
    <lineage>
        <taxon>Eukaryota</taxon>
        <taxon>Metazoa</taxon>
        <taxon>Cnidaria</taxon>
        <taxon>Anthozoa</taxon>
        <taxon>Octocorallia</taxon>
        <taxon>Malacalcyonacea</taxon>
        <taxon>Plexauridae</taxon>
        <taxon>Paramuricea</taxon>
    </lineage>
</organism>
<sequence>MAAFKDISIFITGCNRGVGFALVKQILSLPDSPKVLFATCRSLKSDNSRELRELAEKNPILHLLEFDVTNALQLENVVKEVEAKLAGSGLNLLINNAGIYDLKNSEYGVVSCTLDEVTRDLMMKVYETNAVAPLMIVKAFLPLLRRAAKDPPFQPQATVVNISSDDGSVALNVEGGHYQYKCSKAAVNMLTVSLSLDYAKDGITVVCVDPGWIKTDMGGKAAPLTLPQAIPSLVKLIGSLDLSKTGSFLQYNGNTMPW</sequence>
<dbReference type="Proteomes" id="UP001152795">
    <property type="component" value="Unassembled WGS sequence"/>
</dbReference>
<evidence type="ECO:0000256" key="1">
    <source>
        <dbReference type="ARBA" id="ARBA00022857"/>
    </source>
</evidence>
<dbReference type="GO" id="GO:0016491">
    <property type="term" value="F:oxidoreductase activity"/>
    <property type="evidence" value="ECO:0007669"/>
    <property type="project" value="UniProtKB-KW"/>
</dbReference>
<evidence type="ECO:0000313" key="4">
    <source>
        <dbReference type="EMBL" id="CAB3983809.1"/>
    </source>
</evidence>
<keyword evidence="1" id="KW-0521">NADP</keyword>
<dbReference type="PRINTS" id="PR00080">
    <property type="entry name" value="SDRFAMILY"/>
</dbReference>
<keyword evidence="5" id="KW-1185">Reference proteome</keyword>
<evidence type="ECO:0000313" key="5">
    <source>
        <dbReference type="Proteomes" id="UP001152795"/>
    </source>
</evidence>
<comment type="similarity">
    <text evidence="3">Belongs to the short-chain dehydrogenases/reductases (SDR) family.</text>
</comment>
<proteinExistence type="inferred from homology"/>
<dbReference type="CDD" id="cd05325">
    <property type="entry name" value="carb_red_sniffer_like_SDR_c"/>
    <property type="match status" value="1"/>
</dbReference>
<dbReference type="Pfam" id="PF00106">
    <property type="entry name" value="adh_short"/>
    <property type="match status" value="1"/>
</dbReference>
<accession>A0A6S7G4I1</accession>